<protein>
    <submittedName>
        <fullName evidence="2">Uncharacterized protein</fullName>
    </submittedName>
</protein>
<dbReference type="Proteomes" id="UP001152049">
    <property type="component" value="Unassembled WGS sequence"/>
</dbReference>
<feature type="region of interest" description="Disordered" evidence="1">
    <location>
        <begin position="1"/>
        <end position="108"/>
    </location>
</feature>
<dbReference type="EMBL" id="JAOQAZ010000020">
    <property type="protein sequence ID" value="KAJ4255396.1"/>
    <property type="molecule type" value="Genomic_DNA"/>
</dbReference>
<proteinExistence type="predicted"/>
<dbReference type="AlphaFoldDB" id="A0A9W8RUR2"/>
<name>A0A9W8RUR2_9HYPO</name>
<comment type="caution">
    <text evidence="2">The sequence shown here is derived from an EMBL/GenBank/DDBJ whole genome shotgun (WGS) entry which is preliminary data.</text>
</comment>
<gene>
    <name evidence="2" type="ORF">NW762_009391</name>
</gene>
<feature type="compositionally biased region" description="Polar residues" evidence="1">
    <location>
        <begin position="88"/>
        <end position="101"/>
    </location>
</feature>
<reference evidence="2" key="1">
    <citation type="submission" date="2022-09" db="EMBL/GenBank/DDBJ databases">
        <title>Fusarium specimens isolated from Avocado Roots.</title>
        <authorList>
            <person name="Stajich J."/>
            <person name="Roper C."/>
            <person name="Heimlech-Rivalta G."/>
        </authorList>
    </citation>
    <scope>NUCLEOTIDE SEQUENCE</scope>
    <source>
        <strain evidence="2">CF00136</strain>
    </source>
</reference>
<evidence type="ECO:0000256" key="1">
    <source>
        <dbReference type="SAM" id="MobiDB-lite"/>
    </source>
</evidence>
<accession>A0A9W8RUR2</accession>
<sequence>MASLVEGRQSAQNYSDSDDENKKKLDKGKQRATETYEETDKKPDKGKGKATDNQESSRSHGASTQGLLHPDAARARARPKPANRARPSTATQQHQPCSEPSGSRVFRVHQHDYTPFSEMEFS</sequence>
<evidence type="ECO:0000313" key="3">
    <source>
        <dbReference type="Proteomes" id="UP001152049"/>
    </source>
</evidence>
<evidence type="ECO:0000313" key="2">
    <source>
        <dbReference type="EMBL" id="KAJ4255396.1"/>
    </source>
</evidence>
<feature type="compositionally biased region" description="Basic and acidic residues" evidence="1">
    <location>
        <begin position="20"/>
        <end position="58"/>
    </location>
</feature>
<organism evidence="2 3">
    <name type="scientific">Fusarium torreyae</name>
    <dbReference type="NCBI Taxonomy" id="1237075"/>
    <lineage>
        <taxon>Eukaryota</taxon>
        <taxon>Fungi</taxon>
        <taxon>Dikarya</taxon>
        <taxon>Ascomycota</taxon>
        <taxon>Pezizomycotina</taxon>
        <taxon>Sordariomycetes</taxon>
        <taxon>Hypocreomycetidae</taxon>
        <taxon>Hypocreales</taxon>
        <taxon>Nectriaceae</taxon>
        <taxon>Fusarium</taxon>
    </lineage>
</organism>
<keyword evidence="3" id="KW-1185">Reference proteome</keyword>